<gene>
    <name evidence="1" type="ORF">MON38_11885</name>
</gene>
<sequence length="139" mass="14974">MQTPSPPILKGKVSRPAIIELGVADAAQLAKTKTFYEALLGETNYPYRLTTDMALLCVATENGSTHTLIYWEVPGDSADLKKVYDDLIKNHGCGGVHPPHKPPKNLLPAIKSDLELATLADAAGNVLGLVINPPYPFVR</sequence>
<organism evidence="1 2">
    <name type="scientific">Hymenobacter cyanobacteriorum</name>
    <dbReference type="NCBI Taxonomy" id="2926463"/>
    <lineage>
        <taxon>Bacteria</taxon>
        <taxon>Pseudomonadati</taxon>
        <taxon>Bacteroidota</taxon>
        <taxon>Cytophagia</taxon>
        <taxon>Cytophagales</taxon>
        <taxon>Hymenobacteraceae</taxon>
        <taxon>Hymenobacter</taxon>
    </lineage>
</organism>
<proteinExistence type="predicted"/>
<accession>A0A9X1VJE9</accession>
<evidence type="ECO:0000313" key="2">
    <source>
        <dbReference type="Proteomes" id="UP001139193"/>
    </source>
</evidence>
<dbReference type="EMBL" id="JALBGC010000003">
    <property type="protein sequence ID" value="MCI1188120.1"/>
    <property type="molecule type" value="Genomic_DNA"/>
</dbReference>
<comment type="caution">
    <text evidence="1">The sequence shown here is derived from an EMBL/GenBank/DDBJ whole genome shotgun (WGS) entry which is preliminary data.</text>
</comment>
<dbReference type="Proteomes" id="UP001139193">
    <property type="component" value="Unassembled WGS sequence"/>
</dbReference>
<evidence type="ECO:0000313" key="1">
    <source>
        <dbReference type="EMBL" id="MCI1188120.1"/>
    </source>
</evidence>
<dbReference type="RefSeq" id="WP_241936386.1">
    <property type="nucleotide sequence ID" value="NZ_JALBGC010000003.1"/>
</dbReference>
<reference evidence="1" key="1">
    <citation type="submission" date="2022-03" db="EMBL/GenBank/DDBJ databases">
        <title>Bacterial whole genome sequence for Hymenobacter sp. DH14.</title>
        <authorList>
            <person name="Le V."/>
        </authorList>
    </citation>
    <scope>NUCLEOTIDE SEQUENCE</scope>
    <source>
        <strain evidence="1">DH14</strain>
    </source>
</reference>
<name>A0A9X1VJE9_9BACT</name>
<protein>
    <recommendedName>
        <fullName evidence="3">VOC domain-containing protein</fullName>
    </recommendedName>
</protein>
<evidence type="ECO:0008006" key="3">
    <source>
        <dbReference type="Google" id="ProtNLM"/>
    </source>
</evidence>
<keyword evidence="2" id="KW-1185">Reference proteome</keyword>
<dbReference type="AlphaFoldDB" id="A0A9X1VJE9"/>